<dbReference type="STRING" id="1927124.BST13_02560"/>
<dbReference type="GO" id="GO:0046952">
    <property type="term" value="P:ketone body catabolic process"/>
    <property type="evidence" value="ECO:0007669"/>
    <property type="project" value="InterPro"/>
</dbReference>
<evidence type="ECO:0000256" key="4">
    <source>
        <dbReference type="PIRSR" id="PIRSR000858-1"/>
    </source>
</evidence>
<name>A0A1X0BAC8_9MYCO</name>
<dbReference type="PANTHER" id="PTHR43293:SF1">
    <property type="entry name" value="ACETATE COA-TRANSFERASE YDIF"/>
    <property type="match status" value="1"/>
</dbReference>
<evidence type="ECO:0000313" key="5">
    <source>
        <dbReference type="EMBL" id="ORA39169.1"/>
    </source>
</evidence>
<dbReference type="SUPFAM" id="SSF100950">
    <property type="entry name" value="NagB/RpiA/CoA transferase-like"/>
    <property type="match status" value="2"/>
</dbReference>
<gene>
    <name evidence="5" type="ORF">BST13_02560</name>
</gene>
<accession>A0A1X0BAC8</accession>
<dbReference type="InterPro" id="IPR037171">
    <property type="entry name" value="NagB/RpiA_transferase-like"/>
</dbReference>
<dbReference type="Gene3D" id="3.40.1080.10">
    <property type="entry name" value="Glutaconate Coenzyme A-transferase"/>
    <property type="match status" value="2"/>
</dbReference>
<dbReference type="PANTHER" id="PTHR43293">
    <property type="entry name" value="ACETATE COA-TRANSFERASE YDIF"/>
    <property type="match status" value="1"/>
</dbReference>
<dbReference type="SMART" id="SM00882">
    <property type="entry name" value="CoA_trans"/>
    <property type="match status" value="2"/>
</dbReference>
<dbReference type="InterPro" id="IPR014388">
    <property type="entry name" value="3-oxoacid_CoA-transferase"/>
</dbReference>
<comment type="caution">
    <text evidence="5">The sequence shown here is derived from an EMBL/GenBank/DDBJ whole genome shotgun (WGS) entry which is preliminary data.</text>
</comment>
<protein>
    <submittedName>
        <fullName evidence="5">Acyl CoA:acetate/3-ketoacid CoA transferase</fullName>
    </submittedName>
</protein>
<dbReference type="GO" id="GO:0008410">
    <property type="term" value="F:CoA-transferase activity"/>
    <property type="evidence" value="ECO:0007669"/>
    <property type="project" value="InterPro"/>
</dbReference>
<dbReference type="OrthoDB" id="9813111at2"/>
<evidence type="ECO:0000313" key="6">
    <source>
        <dbReference type="Proteomes" id="UP000192448"/>
    </source>
</evidence>
<sequence length="533" mass="56362">MTGARFIDADEVARTIEDGAVVALTGSGGGILEADHVFAAVERRFLAEGHPRDLTIVHGLGIGDGTTTGLTRFAHEGMVKRVIGGHWSWSPRMQELAATNAIEAYSFPAGVIAALLRDSGAGRPGLITKVGLHTFVDPRESGGKINAAATDDLVKLIEIDGQEYLHYRPLPVDVGIIRGWSADRTGNVSADQEASSLDAQAVAIAARGNGGIVVAQVRQVVADGALDPRLMLVPSPLVDVIVEHPEQQQSRVSQLEPAFYTPGHFENSFHPAISPIEGARGVIARRAAMEVQSGCVLNVGYGMSAGAVDVLIEQGRLDDVTLCIEQGPVGGFPETGALFGLSRYPQAVFSSLLQFEFFASGMIDLSILGMGEVDSHGNVNVSKLGRTTVGPGGFIDIVNGAKRVVFCGTFTGKGLKIEVGDGNLTIVAEGTLHKFVPLVGHLTFAAANARRTGQPALYITERAVFELDDRGITLVEVAPGVDLERDILAHMDFRPNIGHVRPMPAEVFRSSTQPGVLTGAETVHHSPTEKVSS</sequence>
<proteinExistence type="inferred from homology"/>
<reference evidence="5 6" key="1">
    <citation type="submission" date="2017-02" db="EMBL/GenBank/DDBJ databases">
        <title>The new phylogeny of genus Mycobacterium.</title>
        <authorList>
            <person name="Tortoli E."/>
            <person name="Trovato A."/>
            <person name="Cirillo D.M."/>
        </authorList>
    </citation>
    <scope>NUCLEOTIDE SEQUENCE [LARGE SCALE GENOMIC DNA]</scope>
    <source>
        <strain evidence="5 6">RW6</strain>
    </source>
</reference>
<keyword evidence="2 3" id="KW-0808">Transferase</keyword>
<evidence type="ECO:0000256" key="2">
    <source>
        <dbReference type="ARBA" id="ARBA00022679"/>
    </source>
</evidence>
<dbReference type="Proteomes" id="UP000192448">
    <property type="component" value="Unassembled WGS sequence"/>
</dbReference>
<dbReference type="PIRSF" id="PIRSF000858">
    <property type="entry name" value="SCOT-t"/>
    <property type="match status" value="1"/>
</dbReference>
<dbReference type="AlphaFoldDB" id="A0A1X0BAC8"/>
<dbReference type="Pfam" id="PF01144">
    <property type="entry name" value="CoA_trans"/>
    <property type="match status" value="1"/>
</dbReference>
<evidence type="ECO:0000256" key="3">
    <source>
        <dbReference type="PIRNR" id="PIRNR000858"/>
    </source>
</evidence>
<evidence type="ECO:0000256" key="1">
    <source>
        <dbReference type="ARBA" id="ARBA00007154"/>
    </source>
</evidence>
<keyword evidence="6" id="KW-1185">Reference proteome</keyword>
<dbReference type="EMBL" id="MVHF01000002">
    <property type="protein sequence ID" value="ORA39169.1"/>
    <property type="molecule type" value="Genomic_DNA"/>
</dbReference>
<dbReference type="RefSeq" id="WP_083160304.1">
    <property type="nucleotide sequence ID" value="NZ_MVHF01000002.1"/>
</dbReference>
<comment type="similarity">
    <text evidence="1 3">Belongs to the 3-oxoacid CoA-transferase family.</text>
</comment>
<organism evidence="5 6">
    <name type="scientific">Mycobacterium aquaticum</name>
    <dbReference type="NCBI Taxonomy" id="1927124"/>
    <lineage>
        <taxon>Bacteria</taxon>
        <taxon>Bacillati</taxon>
        <taxon>Actinomycetota</taxon>
        <taxon>Actinomycetes</taxon>
        <taxon>Mycobacteriales</taxon>
        <taxon>Mycobacteriaceae</taxon>
        <taxon>Mycobacterium</taxon>
    </lineage>
</organism>
<feature type="active site" description="5-glutamyl coenzyme A thioester intermediate" evidence="4">
    <location>
        <position position="325"/>
    </location>
</feature>
<dbReference type="InterPro" id="IPR004165">
    <property type="entry name" value="CoA_trans_fam_I"/>
</dbReference>